<organism evidence="3 4">
    <name type="scientific">Caldiarchaeum subterraneum</name>
    <dbReference type="NCBI Taxonomy" id="311458"/>
    <lineage>
        <taxon>Archaea</taxon>
        <taxon>Nitrososphaerota</taxon>
        <taxon>Candidatus Caldarchaeales</taxon>
        <taxon>Candidatus Caldarchaeaceae</taxon>
        <taxon>Candidatus Caldarchaeum</taxon>
    </lineage>
</organism>
<sequence length="95" mass="10117">VSPPSGWSASLEPEEIALLRAGDMASVTLTVKPPANALAGDYSLRVSAYHPDVGSENLQFRVTVTKQTFWGVIGVAVVAASVAALLFVFWRFGRP</sequence>
<keyword evidence="1" id="KW-0472">Membrane</keyword>
<keyword evidence="1" id="KW-0812">Transmembrane</keyword>
<dbReference type="PANTHER" id="PTHR39198">
    <property type="entry name" value="HYPOTHETICAL MEMBRANE PROTEIN, CONSERVED"/>
    <property type="match status" value="1"/>
</dbReference>
<keyword evidence="1" id="KW-1133">Transmembrane helix</keyword>
<dbReference type="InterPro" id="IPR018905">
    <property type="entry name" value="A-galactase_NEW3"/>
</dbReference>
<dbReference type="PANTHER" id="PTHR39198:SF1">
    <property type="entry name" value="ALPHA-GALACTOSIDASE NEW3 DOMAIN-CONTAINING PROTEIN"/>
    <property type="match status" value="1"/>
</dbReference>
<evidence type="ECO:0000256" key="1">
    <source>
        <dbReference type="SAM" id="Phobius"/>
    </source>
</evidence>
<gene>
    <name evidence="3" type="ORF">EYH45_06060</name>
</gene>
<protein>
    <recommendedName>
        <fullName evidence="2">Alpha-galactosidase NEW3 domain-containing protein</fullName>
    </recommendedName>
</protein>
<proteinExistence type="predicted"/>
<reference evidence="3" key="1">
    <citation type="journal article" date="2020" name="ISME J.">
        <title>Gammaproteobacteria mediating utilization of methyl-, sulfur- and petroleum organic compounds in deep ocean hydrothermal plumes.</title>
        <authorList>
            <person name="Zhou Z."/>
            <person name="Liu Y."/>
            <person name="Pan J."/>
            <person name="Cron B.R."/>
            <person name="Toner B.M."/>
            <person name="Anantharaman K."/>
            <person name="Breier J.A."/>
            <person name="Dick G.J."/>
            <person name="Li M."/>
        </authorList>
    </citation>
    <scope>NUCLEOTIDE SEQUENCE</scope>
    <source>
        <strain evidence="3">SZUA-1515</strain>
    </source>
</reference>
<dbReference type="Proteomes" id="UP000608579">
    <property type="component" value="Unassembled WGS sequence"/>
</dbReference>
<name>A0A833ECC1_CALS0</name>
<accession>A0A833ECC1</accession>
<evidence type="ECO:0000313" key="3">
    <source>
        <dbReference type="EMBL" id="HIQ30109.1"/>
    </source>
</evidence>
<feature type="transmembrane region" description="Helical" evidence="1">
    <location>
        <begin position="69"/>
        <end position="90"/>
    </location>
</feature>
<evidence type="ECO:0000313" key="4">
    <source>
        <dbReference type="Proteomes" id="UP000608579"/>
    </source>
</evidence>
<comment type="caution">
    <text evidence="3">The sequence shown here is derived from an EMBL/GenBank/DDBJ whole genome shotgun (WGS) entry which is preliminary data.</text>
</comment>
<feature type="non-terminal residue" evidence="3">
    <location>
        <position position="1"/>
    </location>
</feature>
<dbReference type="Pfam" id="PF10633">
    <property type="entry name" value="NPCBM_assoc"/>
    <property type="match status" value="1"/>
</dbReference>
<evidence type="ECO:0000259" key="2">
    <source>
        <dbReference type="Pfam" id="PF10633"/>
    </source>
</evidence>
<feature type="domain" description="Alpha-galactosidase NEW3" evidence="2">
    <location>
        <begin position="1"/>
        <end position="48"/>
    </location>
</feature>
<dbReference type="EMBL" id="DQVM01000114">
    <property type="protein sequence ID" value="HIQ30109.1"/>
    <property type="molecule type" value="Genomic_DNA"/>
</dbReference>
<dbReference type="AlphaFoldDB" id="A0A833ECC1"/>